<accession>A0A1H4C0D3</accession>
<dbReference type="AlphaFoldDB" id="A0A1H4C0D3"/>
<dbReference type="SUPFAM" id="SSF54909">
    <property type="entry name" value="Dimeric alpha+beta barrel"/>
    <property type="match status" value="1"/>
</dbReference>
<dbReference type="OrthoDB" id="7347875at2"/>
<dbReference type="Proteomes" id="UP000199397">
    <property type="component" value="Unassembled WGS sequence"/>
</dbReference>
<dbReference type="RefSeq" id="WP_093067688.1">
    <property type="nucleotide sequence ID" value="NZ_FNQP01000009.1"/>
</dbReference>
<dbReference type="EMBL" id="FNQP01000009">
    <property type="protein sequence ID" value="SEA53780.1"/>
    <property type="molecule type" value="Genomic_DNA"/>
</dbReference>
<protein>
    <recommendedName>
        <fullName evidence="3">Ligand-binding protein SH3</fullName>
    </recommendedName>
</protein>
<evidence type="ECO:0000313" key="1">
    <source>
        <dbReference type="EMBL" id="SEA53780.1"/>
    </source>
</evidence>
<organism evidence="1 2">
    <name type="scientific">Thiothrix caldifontis</name>
    <dbReference type="NCBI Taxonomy" id="525918"/>
    <lineage>
        <taxon>Bacteria</taxon>
        <taxon>Pseudomonadati</taxon>
        <taxon>Pseudomonadota</taxon>
        <taxon>Gammaproteobacteria</taxon>
        <taxon>Thiotrichales</taxon>
        <taxon>Thiotrichaceae</taxon>
        <taxon>Thiothrix</taxon>
    </lineage>
</organism>
<evidence type="ECO:0008006" key="3">
    <source>
        <dbReference type="Google" id="ProtNLM"/>
    </source>
</evidence>
<dbReference type="STRING" id="525918.SAMN05660964_01813"/>
<keyword evidence="2" id="KW-1185">Reference proteome</keyword>
<proteinExistence type="predicted"/>
<gene>
    <name evidence="1" type="ORF">SAMN05660964_01813</name>
</gene>
<dbReference type="InterPro" id="IPR011008">
    <property type="entry name" value="Dimeric_a/b-barrel"/>
</dbReference>
<sequence>MFNPIEIPFGATMLFNVVDLKEGVTVEDVEILLGEMCNVVKNNYGDDNGGFIGGQVYRNAGFISEEGSVGSDDSHKNKRVKQNMGDIVIVTYWKSFEQHEKSHADKLFKEKFSQLAAYCDDTYEVGYEMLWQGVPEEH</sequence>
<reference evidence="1 2" key="1">
    <citation type="submission" date="2016-10" db="EMBL/GenBank/DDBJ databases">
        <authorList>
            <person name="de Groot N.N."/>
        </authorList>
    </citation>
    <scope>NUCLEOTIDE SEQUENCE [LARGE SCALE GENOMIC DNA]</scope>
    <source>
        <strain evidence="1 2">DSM 21228</strain>
    </source>
</reference>
<evidence type="ECO:0000313" key="2">
    <source>
        <dbReference type="Proteomes" id="UP000199397"/>
    </source>
</evidence>
<name>A0A1H4C0D3_9GAMM</name>